<dbReference type="EMBL" id="KV875105">
    <property type="protein sequence ID" value="OIW23876.1"/>
    <property type="molecule type" value="Genomic_DNA"/>
</dbReference>
<gene>
    <name evidence="3" type="ORF">CONLIGDRAFT_692709</name>
</gene>
<accession>A0A1J7J3X2</accession>
<protein>
    <recommendedName>
        <fullName evidence="2">TNT domain-containing protein</fullName>
    </recommendedName>
</protein>
<sequence>MQLPVILITMVPLLLPAAARVQIRCKAGRRYFCNGTNFNAALEKKYTCGDSRLGPAKLPTKLPLDALTDIYDPFGGLCPGEFLARWFNTTSGYYNLPPASGFALDVDGNPMKANFVLHPGVVLDRFGSEHGAYVTPAAAPYMQRSLPPSSLDTPQSNPEFPYNYHVYLVRQSFTVSAGPIAPWYGQPGQGVQYKLNESVQTLVNAGILKRVDPRYLIADI</sequence>
<dbReference type="Proteomes" id="UP000182658">
    <property type="component" value="Unassembled WGS sequence"/>
</dbReference>
<evidence type="ECO:0000313" key="3">
    <source>
        <dbReference type="EMBL" id="OIW23876.1"/>
    </source>
</evidence>
<proteinExistence type="predicted"/>
<evidence type="ECO:0000259" key="2">
    <source>
        <dbReference type="Pfam" id="PF14021"/>
    </source>
</evidence>
<name>A0A1J7J3X2_9PEZI</name>
<dbReference type="InterPro" id="IPR053024">
    <property type="entry name" value="Fungal_surface_NADase"/>
</dbReference>
<dbReference type="InParanoid" id="A0A1J7J3X2"/>
<reference evidence="3 4" key="1">
    <citation type="submission" date="2016-10" db="EMBL/GenBank/DDBJ databases">
        <title>Draft genome sequence of Coniochaeta ligniaria NRRL30616, a lignocellulolytic fungus for bioabatement of inhibitors in plant biomass hydrolysates.</title>
        <authorList>
            <consortium name="DOE Joint Genome Institute"/>
            <person name="Jimenez D.J."/>
            <person name="Hector R.E."/>
            <person name="Riley R."/>
            <person name="Sun H."/>
            <person name="Grigoriev I.V."/>
            <person name="Van Elsas J.D."/>
            <person name="Nichols N.N."/>
        </authorList>
    </citation>
    <scope>NUCLEOTIDE SEQUENCE [LARGE SCALE GENOMIC DNA]</scope>
    <source>
        <strain evidence="3 4">NRRL 30616</strain>
    </source>
</reference>
<dbReference type="PANTHER" id="PTHR42059">
    <property type="entry name" value="TNT DOMAIN-CONTAINING PROTEIN"/>
    <property type="match status" value="1"/>
</dbReference>
<feature type="domain" description="TNT" evidence="2">
    <location>
        <begin position="117"/>
        <end position="211"/>
    </location>
</feature>
<evidence type="ECO:0000313" key="4">
    <source>
        <dbReference type="Proteomes" id="UP000182658"/>
    </source>
</evidence>
<dbReference type="AlphaFoldDB" id="A0A1J7J3X2"/>
<feature type="chain" id="PRO_5012678912" description="TNT domain-containing protein" evidence="1">
    <location>
        <begin position="20"/>
        <end position="220"/>
    </location>
</feature>
<evidence type="ECO:0000256" key="1">
    <source>
        <dbReference type="SAM" id="SignalP"/>
    </source>
</evidence>
<dbReference type="PANTHER" id="PTHR42059:SF1">
    <property type="entry name" value="TNT DOMAIN-CONTAINING PROTEIN"/>
    <property type="match status" value="1"/>
</dbReference>
<keyword evidence="4" id="KW-1185">Reference proteome</keyword>
<dbReference type="Pfam" id="PF14021">
    <property type="entry name" value="TNT"/>
    <property type="match status" value="1"/>
</dbReference>
<keyword evidence="1" id="KW-0732">Signal</keyword>
<organism evidence="3 4">
    <name type="scientific">Coniochaeta ligniaria NRRL 30616</name>
    <dbReference type="NCBI Taxonomy" id="1408157"/>
    <lineage>
        <taxon>Eukaryota</taxon>
        <taxon>Fungi</taxon>
        <taxon>Dikarya</taxon>
        <taxon>Ascomycota</taxon>
        <taxon>Pezizomycotina</taxon>
        <taxon>Sordariomycetes</taxon>
        <taxon>Sordariomycetidae</taxon>
        <taxon>Coniochaetales</taxon>
        <taxon>Coniochaetaceae</taxon>
        <taxon>Coniochaeta</taxon>
    </lineage>
</organism>
<dbReference type="InterPro" id="IPR025331">
    <property type="entry name" value="TNT"/>
</dbReference>
<dbReference type="OrthoDB" id="2923349at2759"/>
<dbReference type="GO" id="GO:0050135">
    <property type="term" value="F:NADP+ nucleosidase activity"/>
    <property type="evidence" value="ECO:0007669"/>
    <property type="project" value="InterPro"/>
</dbReference>
<feature type="signal peptide" evidence="1">
    <location>
        <begin position="1"/>
        <end position="19"/>
    </location>
</feature>